<gene>
    <name evidence="2" type="ORF">H6A13_01860</name>
</gene>
<feature type="compositionally biased region" description="Acidic residues" evidence="1">
    <location>
        <begin position="37"/>
        <end position="48"/>
    </location>
</feature>
<feature type="region of interest" description="Disordered" evidence="1">
    <location>
        <begin position="37"/>
        <end position="111"/>
    </location>
</feature>
<comment type="caution">
    <text evidence="2">The sequence shown here is derived from an EMBL/GenBank/DDBJ whole genome shotgun (WGS) entry which is preliminary data.</text>
</comment>
<evidence type="ECO:0000313" key="3">
    <source>
        <dbReference type="Proteomes" id="UP000713880"/>
    </source>
</evidence>
<reference evidence="2" key="1">
    <citation type="submission" date="2020-08" db="EMBL/GenBank/DDBJ databases">
        <authorList>
            <person name="Cejkova D."/>
            <person name="Kubasova T."/>
            <person name="Jahodarova E."/>
            <person name="Rychlik I."/>
        </authorList>
    </citation>
    <scope>NUCLEOTIDE SEQUENCE</scope>
    <source>
        <strain evidence="2">An420c</strain>
    </source>
</reference>
<reference evidence="2" key="2">
    <citation type="journal article" date="2021" name="Sci. Rep.">
        <title>The distribution of antibiotic resistance genes in chicken gut microbiota commensals.</title>
        <authorList>
            <person name="Juricova H."/>
            <person name="Matiasovicova J."/>
            <person name="Kubasova T."/>
            <person name="Cejkova D."/>
            <person name="Rychlik I."/>
        </authorList>
    </citation>
    <scope>NUCLEOTIDE SEQUENCE</scope>
    <source>
        <strain evidence="2">An420c</strain>
    </source>
</reference>
<dbReference type="Proteomes" id="UP000713880">
    <property type="component" value="Unassembled WGS sequence"/>
</dbReference>
<sequence length="111" mass="12208">MTKWVKRLLSLAAIGSAAAGLIYYFKKIYKGRDEDLEDDFEDDDFDLDSDLKPVGDREYVPLTPKADDAGEEAPAGEASEEPEEEAAGEEPAEEPEASEETSEETSEKTSE</sequence>
<protein>
    <submittedName>
        <fullName evidence="2">Uncharacterized protein</fullName>
    </submittedName>
</protein>
<dbReference type="AlphaFoldDB" id="A0A939BBL2"/>
<feature type="compositionally biased region" description="Acidic residues" evidence="1">
    <location>
        <begin position="78"/>
        <end position="104"/>
    </location>
</feature>
<organism evidence="2 3">
    <name type="scientific">Mordavella massiliensis</name>
    <dbReference type="NCBI Taxonomy" id="1871024"/>
    <lineage>
        <taxon>Bacteria</taxon>
        <taxon>Bacillati</taxon>
        <taxon>Bacillota</taxon>
        <taxon>Clostridia</taxon>
        <taxon>Eubacteriales</taxon>
        <taxon>Clostridiaceae</taxon>
        <taxon>Mordavella</taxon>
    </lineage>
</organism>
<evidence type="ECO:0000313" key="2">
    <source>
        <dbReference type="EMBL" id="MBM6825852.1"/>
    </source>
</evidence>
<keyword evidence="3" id="KW-1185">Reference proteome</keyword>
<proteinExistence type="predicted"/>
<dbReference type="EMBL" id="JACJLV010000004">
    <property type="protein sequence ID" value="MBM6825852.1"/>
    <property type="molecule type" value="Genomic_DNA"/>
</dbReference>
<feature type="compositionally biased region" description="Basic and acidic residues" evidence="1">
    <location>
        <begin position="49"/>
        <end position="59"/>
    </location>
</feature>
<dbReference type="RefSeq" id="WP_204907922.1">
    <property type="nucleotide sequence ID" value="NZ_JACJLV010000004.1"/>
</dbReference>
<name>A0A939BBL2_9CLOT</name>
<accession>A0A939BBL2</accession>
<evidence type="ECO:0000256" key="1">
    <source>
        <dbReference type="SAM" id="MobiDB-lite"/>
    </source>
</evidence>